<name>A0AAD8DR41_MYTSE</name>
<evidence type="ECO:0000313" key="3">
    <source>
        <dbReference type="Proteomes" id="UP001231518"/>
    </source>
</evidence>
<dbReference type="AlphaFoldDB" id="A0AAD8DR41"/>
<dbReference type="Proteomes" id="UP001231518">
    <property type="component" value="Chromosome 14"/>
</dbReference>
<evidence type="ECO:0000313" key="2">
    <source>
        <dbReference type="EMBL" id="KAJ8716666.1"/>
    </source>
</evidence>
<keyword evidence="3" id="KW-1185">Reference proteome</keyword>
<sequence length="221" mass="26112">MFRPEEQQVEICLLKSNLEEIENELVVQRSALPALDAENEQKYRETMTALRVTRSLNTEIERLKLENVRLTAKRMQLKRQSDEINKSVERARDTQRELAKSLKQEAHDTDLLIRKYEDCLEEIADRFRKTRGYYNEEEITKETENVNMTSKQLEEELEKRQNMVDELKSQLDMLQPSVPEEVLTIMGKIELDAKVKELTENLEGLINKRNFLLNKKNISKN</sequence>
<evidence type="ECO:0000256" key="1">
    <source>
        <dbReference type="SAM" id="Coils"/>
    </source>
</evidence>
<proteinExistence type="predicted"/>
<dbReference type="EMBL" id="JARGEI010000017">
    <property type="protein sequence ID" value="KAJ8716666.1"/>
    <property type="molecule type" value="Genomic_DNA"/>
</dbReference>
<keyword evidence="1" id="KW-0175">Coiled coil</keyword>
<reference evidence="2" key="1">
    <citation type="submission" date="2023-03" db="EMBL/GenBank/DDBJ databases">
        <title>Chromosome-level genomes of two armyworms, Mythimna separata and Mythimna loreyi, provide insights into the biosynthesis and reception of sex pheromones.</title>
        <authorList>
            <person name="Zhao H."/>
        </authorList>
    </citation>
    <scope>NUCLEOTIDE SEQUENCE</scope>
    <source>
        <strain evidence="2">BeijingLab</strain>
        <tissue evidence="2">Pupa</tissue>
    </source>
</reference>
<accession>A0AAD8DR41</accession>
<gene>
    <name evidence="2" type="ORF">PYW07_003293</name>
</gene>
<protein>
    <submittedName>
        <fullName evidence="2">Uncharacterized protein</fullName>
    </submittedName>
</protein>
<organism evidence="2 3">
    <name type="scientific">Mythimna separata</name>
    <name type="common">Oriental armyworm</name>
    <name type="synonym">Pseudaletia separata</name>
    <dbReference type="NCBI Taxonomy" id="271217"/>
    <lineage>
        <taxon>Eukaryota</taxon>
        <taxon>Metazoa</taxon>
        <taxon>Ecdysozoa</taxon>
        <taxon>Arthropoda</taxon>
        <taxon>Hexapoda</taxon>
        <taxon>Insecta</taxon>
        <taxon>Pterygota</taxon>
        <taxon>Neoptera</taxon>
        <taxon>Endopterygota</taxon>
        <taxon>Lepidoptera</taxon>
        <taxon>Glossata</taxon>
        <taxon>Ditrysia</taxon>
        <taxon>Noctuoidea</taxon>
        <taxon>Noctuidae</taxon>
        <taxon>Noctuinae</taxon>
        <taxon>Hadenini</taxon>
        <taxon>Mythimna</taxon>
    </lineage>
</organism>
<feature type="coiled-coil region" evidence="1">
    <location>
        <begin position="53"/>
        <end position="105"/>
    </location>
</feature>
<feature type="coiled-coil region" evidence="1">
    <location>
        <begin position="136"/>
        <end position="215"/>
    </location>
</feature>
<comment type="caution">
    <text evidence="2">The sequence shown here is derived from an EMBL/GenBank/DDBJ whole genome shotgun (WGS) entry which is preliminary data.</text>
</comment>